<dbReference type="SMART" id="SM00421">
    <property type="entry name" value="HTH_LUXR"/>
    <property type="match status" value="1"/>
</dbReference>
<evidence type="ECO:0000313" key="6">
    <source>
        <dbReference type="Proteomes" id="UP000585638"/>
    </source>
</evidence>
<accession>A0A7W9KPY7</accession>
<dbReference type="GO" id="GO:0006355">
    <property type="term" value="P:regulation of DNA-templated transcription"/>
    <property type="evidence" value="ECO:0007669"/>
    <property type="project" value="InterPro"/>
</dbReference>
<dbReference type="PRINTS" id="PR00038">
    <property type="entry name" value="HTHLUXR"/>
</dbReference>
<dbReference type="PROSITE" id="PS00622">
    <property type="entry name" value="HTH_LUXR_1"/>
    <property type="match status" value="1"/>
</dbReference>
<dbReference type="Pfam" id="PF00196">
    <property type="entry name" value="GerE"/>
    <property type="match status" value="1"/>
</dbReference>
<feature type="domain" description="HTH luxR-type" evidence="4">
    <location>
        <begin position="99"/>
        <end position="164"/>
    </location>
</feature>
<dbReference type="GO" id="GO:0003677">
    <property type="term" value="F:DNA binding"/>
    <property type="evidence" value="ECO:0007669"/>
    <property type="project" value="UniProtKB-KW"/>
</dbReference>
<proteinExistence type="predicted"/>
<dbReference type="PANTHER" id="PTHR44688:SF16">
    <property type="entry name" value="DNA-BINDING TRANSCRIPTIONAL ACTIVATOR DEVR_DOSR"/>
    <property type="match status" value="1"/>
</dbReference>
<dbReference type="CDD" id="cd06170">
    <property type="entry name" value="LuxR_C_like"/>
    <property type="match status" value="1"/>
</dbReference>
<dbReference type="PROSITE" id="PS50043">
    <property type="entry name" value="HTH_LUXR_2"/>
    <property type="match status" value="1"/>
</dbReference>
<name>A0A7W9KPY7_9PSEU</name>
<dbReference type="AlphaFoldDB" id="A0A7W9KPY7"/>
<dbReference type="EMBL" id="JACHIR010000001">
    <property type="protein sequence ID" value="MBB5896470.1"/>
    <property type="molecule type" value="Genomic_DNA"/>
</dbReference>
<dbReference type="RefSeq" id="WP_221338273.1">
    <property type="nucleotide sequence ID" value="NZ_BAAAWY010000016.1"/>
</dbReference>
<evidence type="ECO:0000259" key="4">
    <source>
        <dbReference type="PROSITE" id="PS50043"/>
    </source>
</evidence>
<dbReference type="PANTHER" id="PTHR44688">
    <property type="entry name" value="DNA-BINDING TRANSCRIPTIONAL ACTIVATOR DEVR_DOSR"/>
    <property type="match status" value="1"/>
</dbReference>
<evidence type="ECO:0000313" key="5">
    <source>
        <dbReference type="EMBL" id="MBB5896470.1"/>
    </source>
</evidence>
<sequence length="171" mass="18374">MAELALARGLMLRATEPAQAAEHFAEAQRRWQDIGRPYEVAKAAERRGDALTCVCPEDAPAHLADAVRGFTDLGATGDTARCQHRLRELGVQALRRPGRRGYGNELSPRELEVADLLAGGATNQDIAQTLFLSPRTVEKHVARVLAKLGTERKGIQGGRSNSDSYGSDGGA</sequence>
<dbReference type="InterPro" id="IPR016032">
    <property type="entry name" value="Sig_transdc_resp-reg_C-effctor"/>
</dbReference>
<keyword evidence="2 5" id="KW-0238">DNA-binding</keyword>
<evidence type="ECO:0000256" key="3">
    <source>
        <dbReference type="ARBA" id="ARBA00023163"/>
    </source>
</evidence>
<keyword evidence="1" id="KW-0805">Transcription regulation</keyword>
<organism evidence="5 6">
    <name type="scientific">Kutzneria kofuensis</name>
    <dbReference type="NCBI Taxonomy" id="103725"/>
    <lineage>
        <taxon>Bacteria</taxon>
        <taxon>Bacillati</taxon>
        <taxon>Actinomycetota</taxon>
        <taxon>Actinomycetes</taxon>
        <taxon>Pseudonocardiales</taxon>
        <taxon>Pseudonocardiaceae</taxon>
        <taxon>Kutzneria</taxon>
    </lineage>
</organism>
<dbReference type="InterPro" id="IPR036388">
    <property type="entry name" value="WH-like_DNA-bd_sf"/>
</dbReference>
<evidence type="ECO:0000256" key="2">
    <source>
        <dbReference type="ARBA" id="ARBA00023125"/>
    </source>
</evidence>
<keyword evidence="3" id="KW-0804">Transcription</keyword>
<evidence type="ECO:0000256" key="1">
    <source>
        <dbReference type="ARBA" id="ARBA00023015"/>
    </source>
</evidence>
<reference evidence="5 6" key="1">
    <citation type="submission" date="2020-08" db="EMBL/GenBank/DDBJ databases">
        <title>Sequencing the genomes of 1000 actinobacteria strains.</title>
        <authorList>
            <person name="Klenk H.-P."/>
        </authorList>
    </citation>
    <scope>NUCLEOTIDE SEQUENCE [LARGE SCALE GENOMIC DNA]</scope>
    <source>
        <strain evidence="5 6">DSM 43851</strain>
    </source>
</reference>
<dbReference type="SUPFAM" id="SSF46894">
    <property type="entry name" value="C-terminal effector domain of the bipartite response regulators"/>
    <property type="match status" value="1"/>
</dbReference>
<dbReference type="Proteomes" id="UP000585638">
    <property type="component" value="Unassembled WGS sequence"/>
</dbReference>
<dbReference type="InterPro" id="IPR000792">
    <property type="entry name" value="Tscrpt_reg_LuxR_C"/>
</dbReference>
<gene>
    <name evidence="5" type="ORF">BJ998_007666</name>
</gene>
<protein>
    <submittedName>
        <fullName evidence="5">DNA-binding CsgD family transcriptional regulator</fullName>
    </submittedName>
</protein>
<keyword evidence="6" id="KW-1185">Reference proteome</keyword>
<comment type="caution">
    <text evidence="5">The sequence shown here is derived from an EMBL/GenBank/DDBJ whole genome shotgun (WGS) entry which is preliminary data.</text>
</comment>
<dbReference type="Gene3D" id="1.10.10.10">
    <property type="entry name" value="Winged helix-like DNA-binding domain superfamily/Winged helix DNA-binding domain"/>
    <property type="match status" value="1"/>
</dbReference>